<sequence length="404" mass="42807">MGADAKAEGKPNEWLRALQGMRDFVIRNYLVVAFMVAFTVALSAPVPGQAALKPKVQGVHVVTFINICLVFFVSGLTLRTDELKTAFTRRNALGTVFGFVSIVGITPLLAFAVRGLPFEPAEYTTGLALFCIVPTTLGVGISLVTSAKGNVAQSILLTVATNTIGVIAIPLWLKATLQAGKGGVDDVTINFLDIFVKLLLSFFVPTMIGKAVRELLPPAKRFAQAHKQALGIFANTNLALLIWQTISASQSIIINTPFGTMLLVILSTLLVHTIYLIFNAAVVLGLLRLDLPEASCILIMASQKSAPVAVTVITYIAQRDDTQGLLAVPCVIGQLVQIFVGQPLAHYLAGRIVRWREARAEAEAAKEVEVEAVRAAEGKSVDGAVLVAGAPAPAAAAGDVERGS</sequence>
<dbReference type="Pfam" id="PF13593">
    <property type="entry name" value="SBF_like"/>
    <property type="match status" value="1"/>
</dbReference>
<dbReference type="AlphaFoldDB" id="A0A2V0P260"/>
<feature type="transmembrane region" description="Helical" evidence="1">
    <location>
        <begin position="24"/>
        <end position="46"/>
    </location>
</feature>
<protein>
    <submittedName>
        <fullName evidence="2">Sodium Bile acid symporter family</fullName>
    </submittedName>
</protein>
<dbReference type="InParanoid" id="A0A2V0P260"/>
<proteinExistence type="predicted"/>
<feature type="transmembrane region" description="Helical" evidence="1">
    <location>
        <begin position="125"/>
        <end position="144"/>
    </location>
</feature>
<dbReference type="PANTHER" id="PTHR18640">
    <property type="entry name" value="SOLUTE CARRIER FAMILY 10 MEMBER 7"/>
    <property type="match status" value="1"/>
</dbReference>
<feature type="transmembrane region" description="Helical" evidence="1">
    <location>
        <begin position="156"/>
        <end position="175"/>
    </location>
</feature>
<keyword evidence="3" id="KW-1185">Reference proteome</keyword>
<name>A0A2V0P260_9CHLO</name>
<keyword evidence="1" id="KW-0472">Membrane</keyword>
<feature type="transmembrane region" description="Helical" evidence="1">
    <location>
        <begin position="229"/>
        <end position="246"/>
    </location>
</feature>
<gene>
    <name evidence="2" type="ORF">Rsub_06213</name>
</gene>
<dbReference type="Gene3D" id="1.20.1530.20">
    <property type="match status" value="1"/>
</dbReference>
<evidence type="ECO:0000313" key="3">
    <source>
        <dbReference type="Proteomes" id="UP000247498"/>
    </source>
</evidence>
<keyword evidence="1" id="KW-0812">Transmembrane</keyword>
<dbReference type="OrthoDB" id="188035at2759"/>
<dbReference type="GO" id="GO:0009941">
    <property type="term" value="C:chloroplast envelope"/>
    <property type="evidence" value="ECO:0007669"/>
    <property type="project" value="TreeGrafter"/>
</dbReference>
<feature type="transmembrane region" description="Helical" evidence="1">
    <location>
        <begin position="187"/>
        <end position="208"/>
    </location>
</feature>
<keyword evidence="1" id="KW-1133">Transmembrane helix</keyword>
<organism evidence="2 3">
    <name type="scientific">Raphidocelis subcapitata</name>
    <dbReference type="NCBI Taxonomy" id="307507"/>
    <lineage>
        <taxon>Eukaryota</taxon>
        <taxon>Viridiplantae</taxon>
        <taxon>Chlorophyta</taxon>
        <taxon>core chlorophytes</taxon>
        <taxon>Chlorophyceae</taxon>
        <taxon>CS clade</taxon>
        <taxon>Sphaeropleales</taxon>
        <taxon>Selenastraceae</taxon>
        <taxon>Raphidocelis</taxon>
    </lineage>
</organism>
<dbReference type="Proteomes" id="UP000247498">
    <property type="component" value="Unassembled WGS sequence"/>
</dbReference>
<evidence type="ECO:0000256" key="1">
    <source>
        <dbReference type="SAM" id="Phobius"/>
    </source>
</evidence>
<feature type="transmembrane region" description="Helical" evidence="1">
    <location>
        <begin position="92"/>
        <end position="113"/>
    </location>
</feature>
<feature type="transmembrane region" description="Helical" evidence="1">
    <location>
        <begin position="258"/>
        <end position="284"/>
    </location>
</feature>
<dbReference type="EMBL" id="BDRX01000046">
    <property type="protein sequence ID" value="GBF93964.1"/>
    <property type="molecule type" value="Genomic_DNA"/>
</dbReference>
<feature type="transmembrane region" description="Helical" evidence="1">
    <location>
        <begin position="58"/>
        <end position="80"/>
    </location>
</feature>
<dbReference type="InterPro" id="IPR016833">
    <property type="entry name" value="Put_Na-Bile_cotransptr"/>
</dbReference>
<dbReference type="PANTHER" id="PTHR18640:SF14">
    <property type="entry name" value="SODIUM BILE ACID SYMPORTER FAMILY"/>
    <property type="match status" value="1"/>
</dbReference>
<dbReference type="InterPro" id="IPR038770">
    <property type="entry name" value="Na+/solute_symporter_sf"/>
</dbReference>
<evidence type="ECO:0000313" key="2">
    <source>
        <dbReference type="EMBL" id="GBF93964.1"/>
    </source>
</evidence>
<comment type="caution">
    <text evidence="2">The sequence shown here is derived from an EMBL/GenBank/DDBJ whole genome shotgun (WGS) entry which is preliminary data.</text>
</comment>
<accession>A0A2V0P260</accession>
<reference evidence="2 3" key="1">
    <citation type="journal article" date="2018" name="Sci. Rep.">
        <title>Raphidocelis subcapitata (=Pseudokirchneriella subcapitata) provides an insight into genome evolution and environmental adaptations in the Sphaeropleales.</title>
        <authorList>
            <person name="Suzuki S."/>
            <person name="Yamaguchi H."/>
            <person name="Nakajima N."/>
            <person name="Kawachi M."/>
        </authorList>
    </citation>
    <scope>NUCLEOTIDE SEQUENCE [LARGE SCALE GENOMIC DNA]</scope>
    <source>
        <strain evidence="2 3">NIES-35</strain>
    </source>
</reference>